<keyword evidence="7" id="KW-0472">Membrane</keyword>
<evidence type="ECO:0000256" key="6">
    <source>
        <dbReference type="ARBA" id="ARBA00022777"/>
    </source>
</evidence>
<feature type="compositionally biased region" description="Basic and acidic residues" evidence="8">
    <location>
        <begin position="676"/>
        <end position="685"/>
    </location>
</feature>
<evidence type="ECO:0000256" key="3">
    <source>
        <dbReference type="ARBA" id="ARBA00022553"/>
    </source>
</evidence>
<organism evidence="11 12">
    <name type="scientific">Planomonospora corallina</name>
    <dbReference type="NCBI Taxonomy" id="1806052"/>
    <lineage>
        <taxon>Bacteria</taxon>
        <taxon>Bacillati</taxon>
        <taxon>Actinomycetota</taxon>
        <taxon>Actinomycetes</taxon>
        <taxon>Streptosporangiales</taxon>
        <taxon>Streptosporangiaceae</taxon>
        <taxon>Planomonospora</taxon>
    </lineage>
</organism>
<evidence type="ECO:0000256" key="5">
    <source>
        <dbReference type="ARBA" id="ARBA00022692"/>
    </source>
</evidence>
<evidence type="ECO:0000256" key="8">
    <source>
        <dbReference type="SAM" id="MobiDB-lite"/>
    </source>
</evidence>
<evidence type="ECO:0000256" key="1">
    <source>
        <dbReference type="ARBA" id="ARBA00000085"/>
    </source>
</evidence>
<accession>A0ABV8IAQ9</accession>
<dbReference type="InterPro" id="IPR003594">
    <property type="entry name" value="HATPase_dom"/>
</dbReference>
<dbReference type="PANTHER" id="PTHR45436">
    <property type="entry name" value="SENSOR HISTIDINE KINASE YKOH"/>
    <property type="match status" value="1"/>
</dbReference>
<feature type="compositionally biased region" description="Basic and acidic residues" evidence="8">
    <location>
        <begin position="829"/>
        <end position="838"/>
    </location>
</feature>
<dbReference type="InterPro" id="IPR010910">
    <property type="entry name" value="Nitrate/nitrite_sensing_bac"/>
</dbReference>
<feature type="compositionally biased region" description="Basic and acidic residues" evidence="8">
    <location>
        <begin position="759"/>
        <end position="776"/>
    </location>
</feature>
<dbReference type="PANTHER" id="PTHR45436:SF5">
    <property type="entry name" value="SENSOR HISTIDINE KINASE TRCS"/>
    <property type="match status" value="1"/>
</dbReference>
<comment type="catalytic activity">
    <reaction evidence="1">
        <text>ATP + protein L-histidine = ADP + protein N-phospho-L-histidine.</text>
        <dbReference type="EC" id="2.7.13.3"/>
    </reaction>
</comment>
<dbReference type="RefSeq" id="WP_377288972.1">
    <property type="nucleotide sequence ID" value="NZ_JBHSBM010000017.1"/>
</dbReference>
<dbReference type="EC" id="2.7.13.3" evidence="2"/>
<dbReference type="PROSITE" id="PS50906">
    <property type="entry name" value="NIT"/>
    <property type="match status" value="1"/>
</dbReference>
<evidence type="ECO:0000256" key="4">
    <source>
        <dbReference type="ARBA" id="ARBA00022679"/>
    </source>
</evidence>
<evidence type="ECO:0000259" key="9">
    <source>
        <dbReference type="PROSITE" id="PS50109"/>
    </source>
</evidence>
<dbReference type="Gene3D" id="3.30.565.10">
    <property type="entry name" value="Histidine kinase-like ATPase, C-terminal domain"/>
    <property type="match status" value="1"/>
</dbReference>
<keyword evidence="3" id="KW-0597">Phosphoprotein</keyword>
<dbReference type="SUPFAM" id="SSF55874">
    <property type="entry name" value="ATPase domain of HSP90 chaperone/DNA topoisomerase II/histidine kinase"/>
    <property type="match status" value="1"/>
</dbReference>
<comment type="caution">
    <text evidence="11">The sequence shown here is derived from an EMBL/GenBank/DDBJ whole genome shotgun (WGS) entry which is preliminary data.</text>
</comment>
<dbReference type="InterPro" id="IPR013587">
    <property type="entry name" value="Nitrate/nitrite_sensing"/>
</dbReference>
<sequence>MSNARLRTKIMALLVSLAALWAFTAWVTIRDGLNMLGVTTLNTGVAEPGHALLTELQAERRLTLLALAGSGGSSREREALAAQRGRTDAAAAHIRESSSSTAVELAMSDEAERRLALLMRRLDGLAAVREAADAGRADRTRAASGFTEIIDAAHFTYDALSSLDDEEIAKDVRTFIQLNRVVELTARTDAMAAGGLAAGGFTDAERVLFTRTVGTQRFLLDQVAAELPSVDRGTYRELADSGQFARLRAMEDTLARDGQGERSGQVDLEQWTAASKHVQAGLWNLAITGGANLIERSTPVVAGVVVRLVLAGGLGLVAVIASVVLSITTARALVQQLEKLRDAARELADRRLPGVVERIGHGEEVDVAVEAPPLKFGEDQIGQVGQAFNAVQRTAIKVAVEQAQLRRDIADILRNLARRTQGLVHRQLSVLDSMERREQDPQELRDLFRLDHLATRMRRYAENLLVLAGAAPGRAWRESVPMLDVVRGALAEIEDYTRVDVLPMGEASLDGRAVGDVIHLVAELVENAASFSPPYTTVKVSGHAVAHGYAVEIEDRGLGMSEQDIAEANGRIANPPELKLAGNARLGLYVVSRLAERHGIRVTFKASPYGGTTVVVLVPQELIVHRSGSGNPEPVSVPAARTGSLPAASAESVPAARTETIERTIERAVDLSAGRTGERTADRAAGRRGAPAVPPSWEADPLGIGTVSAPAGRGWDTAPPAVAEPFPGTAGPAGTGNGTAELKENAMDTTGGARAGHGPLDRPHDRSPEGRLDGREASAPGTVPARPSVPPPPDTSHTPGGLPRRVPQTHLAVPLREEEPLAAPQPAQDDERSPEEIRAAFSSFQAGTRRGRSDAAQLLARGGEPADDARPSV</sequence>
<name>A0ABV8IAQ9_9ACTN</name>
<dbReference type="InterPro" id="IPR036890">
    <property type="entry name" value="HATPase_C_sf"/>
</dbReference>
<dbReference type="InterPro" id="IPR005467">
    <property type="entry name" value="His_kinase_dom"/>
</dbReference>
<evidence type="ECO:0000256" key="2">
    <source>
        <dbReference type="ARBA" id="ARBA00012438"/>
    </source>
</evidence>
<evidence type="ECO:0000256" key="7">
    <source>
        <dbReference type="ARBA" id="ARBA00022989"/>
    </source>
</evidence>
<evidence type="ECO:0000313" key="12">
    <source>
        <dbReference type="Proteomes" id="UP001595850"/>
    </source>
</evidence>
<keyword evidence="6" id="KW-0418">Kinase</keyword>
<dbReference type="SMART" id="SM00387">
    <property type="entry name" value="HATPase_c"/>
    <property type="match status" value="1"/>
</dbReference>
<keyword evidence="7" id="KW-1133">Transmembrane helix</keyword>
<feature type="domain" description="NIT" evidence="10">
    <location>
        <begin position="47"/>
        <end position="300"/>
    </location>
</feature>
<dbReference type="Proteomes" id="UP001595850">
    <property type="component" value="Unassembled WGS sequence"/>
</dbReference>
<protein>
    <recommendedName>
        <fullName evidence="2">histidine kinase</fullName>
        <ecNumber evidence="2">2.7.13.3</ecNumber>
    </recommendedName>
</protein>
<gene>
    <name evidence="11" type="ORF">ACFOWE_17560</name>
</gene>
<dbReference type="Gene3D" id="6.10.340.10">
    <property type="match status" value="1"/>
</dbReference>
<reference evidence="12" key="1">
    <citation type="journal article" date="2019" name="Int. J. Syst. Evol. Microbiol.">
        <title>The Global Catalogue of Microorganisms (GCM) 10K type strain sequencing project: providing services to taxonomists for standard genome sequencing and annotation.</title>
        <authorList>
            <consortium name="The Broad Institute Genomics Platform"/>
            <consortium name="The Broad Institute Genome Sequencing Center for Infectious Disease"/>
            <person name="Wu L."/>
            <person name="Ma J."/>
        </authorList>
    </citation>
    <scope>NUCLEOTIDE SEQUENCE [LARGE SCALE GENOMIC DNA]</scope>
    <source>
        <strain evidence="12">TBRC 4489</strain>
    </source>
</reference>
<dbReference type="Pfam" id="PF02518">
    <property type="entry name" value="HATPase_c"/>
    <property type="match status" value="1"/>
</dbReference>
<keyword evidence="12" id="KW-1185">Reference proteome</keyword>
<keyword evidence="4" id="KW-0808">Transferase</keyword>
<evidence type="ECO:0000259" key="10">
    <source>
        <dbReference type="PROSITE" id="PS50906"/>
    </source>
</evidence>
<keyword evidence="5" id="KW-0812">Transmembrane</keyword>
<dbReference type="Pfam" id="PF08376">
    <property type="entry name" value="NIT"/>
    <property type="match status" value="1"/>
</dbReference>
<proteinExistence type="predicted"/>
<dbReference type="EMBL" id="JBHSBM010000017">
    <property type="protein sequence ID" value="MFC4060115.1"/>
    <property type="molecule type" value="Genomic_DNA"/>
</dbReference>
<feature type="region of interest" description="Disordered" evidence="8">
    <location>
        <begin position="672"/>
        <end position="873"/>
    </location>
</feature>
<dbReference type="InterPro" id="IPR050428">
    <property type="entry name" value="TCS_sensor_his_kinase"/>
</dbReference>
<dbReference type="PROSITE" id="PS50109">
    <property type="entry name" value="HIS_KIN"/>
    <property type="match status" value="1"/>
</dbReference>
<evidence type="ECO:0000313" key="11">
    <source>
        <dbReference type="EMBL" id="MFC4060115.1"/>
    </source>
</evidence>
<feature type="domain" description="Histidine kinase" evidence="9">
    <location>
        <begin position="517"/>
        <end position="622"/>
    </location>
</feature>